<dbReference type="AlphaFoldDB" id="A0AA88A4C1"/>
<sequence length="170" mass="19087">MTLVREFYANAKEHRNHKTKLRGIVVSSMKRLSTEHDGVVQLHQRKIVPENACAECSRERALALFAIAKGMRMNVGAIINAAILHATNINNVSLPFPSLLIALFEMAGINKTNNSVCKPIWALDPNGIVRIWNNQLEEGEDEAGPSRPSAWQKNKALISDLHEMYQHHDE</sequence>
<name>A0AA88A4C1_FICCA</name>
<dbReference type="EMBL" id="BTGU01000022">
    <property type="protein sequence ID" value="GMN46172.1"/>
    <property type="molecule type" value="Genomic_DNA"/>
</dbReference>
<reference evidence="1" key="1">
    <citation type="submission" date="2023-07" db="EMBL/GenBank/DDBJ databases">
        <title>draft genome sequence of fig (Ficus carica).</title>
        <authorList>
            <person name="Takahashi T."/>
            <person name="Nishimura K."/>
        </authorList>
    </citation>
    <scope>NUCLEOTIDE SEQUENCE</scope>
</reference>
<accession>A0AA88A4C1</accession>
<protein>
    <submittedName>
        <fullName evidence="1">Uncharacterized protein</fullName>
    </submittedName>
</protein>
<comment type="caution">
    <text evidence="1">The sequence shown here is derived from an EMBL/GenBank/DDBJ whole genome shotgun (WGS) entry which is preliminary data.</text>
</comment>
<gene>
    <name evidence="1" type="ORF">TIFTF001_015352</name>
</gene>
<proteinExistence type="predicted"/>
<organism evidence="1 2">
    <name type="scientific">Ficus carica</name>
    <name type="common">Common fig</name>
    <dbReference type="NCBI Taxonomy" id="3494"/>
    <lineage>
        <taxon>Eukaryota</taxon>
        <taxon>Viridiplantae</taxon>
        <taxon>Streptophyta</taxon>
        <taxon>Embryophyta</taxon>
        <taxon>Tracheophyta</taxon>
        <taxon>Spermatophyta</taxon>
        <taxon>Magnoliopsida</taxon>
        <taxon>eudicotyledons</taxon>
        <taxon>Gunneridae</taxon>
        <taxon>Pentapetalae</taxon>
        <taxon>rosids</taxon>
        <taxon>fabids</taxon>
        <taxon>Rosales</taxon>
        <taxon>Moraceae</taxon>
        <taxon>Ficeae</taxon>
        <taxon>Ficus</taxon>
    </lineage>
</organism>
<evidence type="ECO:0000313" key="1">
    <source>
        <dbReference type="EMBL" id="GMN46172.1"/>
    </source>
</evidence>
<keyword evidence="2" id="KW-1185">Reference proteome</keyword>
<dbReference type="Proteomes" id="UP001187192">
    <property type="component" value="Unassembled WGS sequence"/>
</dbReference>
<evidence type="ECO:0000313" key="2">
    <source>
        <dbReference type="Proteomes" id="UP001187192"/>
    </source>
</evidence>